<dbReference type="Proteomes" id="UP000283678">
    <property type="component" value="Unassembled WGS sequence"/>
</dbReference>
<evidence type="ECO:0000313" key="2">
    <source>
        <dbReference type="EMBL" id="KAA5384053.1"/>
    </source>
</evidence>
<evidence type="ECO:0000313" key="1">
    <source>
        <dbReference type="EMBL" id="KAA5315852.1"/>
    </source>
</evidence>
<evidence type="ECO:0000313" key="8">
    <source>
        <dbReference type="Proteomes" id="UP000294527"/>
    </source>
</evidence>
<dbReference type="Proteomes" id="UP000347681">
    <property type="component" value="Unassembled WGS sequence"/>
</dbReference>
<dbReference type="Proteomes" id="UP000481616">
    <property type="component" value="Unassembled WGS sequence"/>
</dbReference>
<evidence type="ECO:0000313" key="3">
    <source>
        <dbReference type="EMBL" id="KAA5399218.1"/>
    </source>
</evidence>
<evidence type="ECO:0000313" key="10">
    <source>
        <dbReference type="Proteomes" id="UP000441162"/>
    </source>
</evidence>
<dbReference type="EMBL" id="SLTU01000003">
    <property type="protein sequence ID" value="TDA71815.1"/>
    <property type="molecule type" value="Genomic_DNA"/>
</dbReference>
<evidence type="ECO:0000313" key="7">
    <source>
        <dbReference type="Proteomes" id="UP000283678"/>
    </source>
</evidence>
<dbReference type="EMBL" id="VVZB01000003">
    <property type="protein sequence ID" value="KAA5384053.1"/>
    <property type="molecule type" value="Genomic_DNA"/>
</dbReference>
<dbReference type="EMBL" id="QRZL01000008">
    <property type="protein sequence ID" value="RGV77791.1"/>
    <property type="molecule type" value="Genomic_DNA"/>
</dbReference>
<accession>A0A1Y4PS67</accession>
<evidence type="ECO:0000313" key="11">
    <source>
        <dbReference type="Proteomes" id="UP000481616"/>
    </source>
</evidence>
<dbReference type="EMBL" id="VVYY01000006">
    <property type="protein sequence ID" value="KAA5399218.1"/>
    <property type="molecule type" value="Genomic_DNA"/>
</dbReference>
<gene>
    <name evidence="5" type="ORF">DWW04_09770</name>
    <name evidence="6" type="ORF">E1I98_23355</name>
    <name evidence="4" type="ORF">F2Y51_08150</name>
    <name evidence="3" type="ORF">F2Y58_08865</name>
    <name evidence="2" type="ORF">F2Y61_07110</name>
    <name evidence="1" type="ORF">F2Z07_18655</name>
</gene>
<dbReference type="Proteomes" id="UP000481700">
    <property type="component" value="Unassembled WGS sequence"/>
</dbReference>
<comment type="caution">
    <text evidence="6">The sequence shown here is derived from an EMBL/GenBank/DDBJ whole genome shotgun (WGS) entry which is preliminary data.</text>
</comment>
<evidence type="ECO:0000313" key="9">
    <source>
        <dbReference type="Proteomes" id="UP000347681"/>
    </source>
</evidence>
<reference evidence="6 8" key="3">
    <citation type="journal article" date="2019" name="Nat. Microbiol.">
        <title>Genomic variation and strain-specific functional adaptation in the human gut microbiome during early life.</title>
        <authorList>
            <person name="Vatanen T."/>
            <person name="Plichta D.R."/>
            <person name="Somani J."/>
            <person name="Munch P.C."/>
            <person name="Arthur T.D."/>
            <person name="Hall A.B."/>
            <person name="Rudolf S."/>
            <person name="Oakeley E.J."/>
            <person name="Ke X."/>
            <person name="Young R.A."/>
            <person name="Haiser H.J."/>
            <person name="Kolde R."/>
            <person name="Yassour M."/>
            <person name="Luopajarvi K."/>
            <person name="Siljander H."/>
            <person name="Virtanen S.M."/>
            <person name="Ilonen J."/>
            <person name="Uibo R."/>
            <person name="Tillmann V."/>
            <person name="Mokurov S."/>
            <person name="Dorshakova N."/>
            <person name="Porter J.A."/>
            <person name="McHardy A.C."/>
            <person name="Lahdesmaki H."/>
            <person name="Vlamakis H."/>
            <person name="Huttenhower C."/>
            <person name="Knip M."/>
            <person name="Xavier R.J."/>
        </authorList>
    </citation>
    <scope>NUCLEOTIDE SEQUENCE [LARGE SCALE GENOMIC DNA]</scope>
    <source>
        <strain evidence="6 8">RJX1047</strain>
    </source>
</reference>
<evidence type="ECO:0000313" key="4">
    <source>
        <dbReference type="EMBL" id="KAA5406119.1"/>
    </source>
</evidence>
<proteinExistence type="predicted"/>
<dbReference type="EMBL" id="VVZV01000025">
    <property type="protein sequence ID" value="KAA5315852.1"/>
    <property type="molecule type" value="Genomic_DNA"/>
</dbReference>
<protein>
    <submittedName>
        <fullName evidence="6">Uncharacterized protein</fullName>
    </submittedName>
</protein>
<dbReference type="Proteomes" id="UP000441162">
    <property type="component" value="Unassembled WGS sequence"/>
</dbReference>
<reference evidence="9 10" key="2">
    <citation type="journal article" date="2019" name="Nat. Med.">
        <title>A library of human gut bacterial isolates paired with longitudinal multiomics data enables mechanistic microbiome research.</title>
        <authorList>
            <person name="Poyet M."/>
            <person name="Groussin M."/>
            <person name="Gibbons S.M."/>
            <person name="Avila-Pacheco J."/>
            <person name="Jiang X."/>
            <person name="Kearney S.M."/>
            <person name="Perrotta A.R."/>
            <person name="Berdy B."/>
            <person name="Zhao S."/>
            <person name="Lieberman T.D."/>
            <person name="Swanson P.K."/>
            <person name="Smith M."/>
            <person name="Roesemann S."/>
            <person name="Alexander J.E."/>
            <person name="Rich S.A."/>
            <person name="Livny J."/>
            <person name="Vlamakis H."/>
            <person name="Clish C."/>
            <person name="Bullock K."/>
            <person name="Deik A."/>
            <person name="Scott J."/>
            <person name="Pierce K.A."/>
            <person name="Xavier R.J."/>
            <person name="Alm E.J."/>
        </authorList>
    </citation>
    <scope>NUCLEOTIDE SEQUENCE [LARGE SCALE GENOMIC DNA]</scope>
    <source>
        <strain evidence="3 11">BIOML-A1</strain>
        <strain evidence="1 12">BIOML-A25</strain>
        <strain evidence="4 10">BIOML-A4</strain>
        <strain evidence="2 9">BIOML-A5</strain>
    </source>
</reference>
<evidence type="ECO:0000313" key="5">
    <source>
        <dbReference type="EMBL" id="RGV77791.1"/>
    </source>
</evidence>
<organism evidence="6 8">
    <name type="scientific">Phocaeicola dorei</name>
    <dbReference type="NCBI Taxonomy" id="357276"/>
    <lineage>
        <taxon>Bacteria</taxon>
        <taxon>Pseudomonadati</taxon>
        <taxon>Bacteroidota</taxon>
        <taxon>Bacteroidia</taxon>
        <taxon>Bacteroidales</taxon>
        <taxon>Bacteroidaceae</taxon>
        <taxon>Phocaeicola</taxon>
    </lineage>
</organism>
<reference evidence="5 7" key="1">
    <citation type="submission" date="2018-08" db="EMBL/GenBank/DDBJ databases">
        <title>A genome reference for cultivated species of the human gut microbiota.</title>
        <authorList>
            <person name="Zou Y."/>
            <person name="Xue W."/>
            <person name="Luo G."/>
        </authorList>
    </citation>
    <scope>NUCLEOTIDE SEQUENCE [LARGE SCALE GENOMIC DNA]</scope>
    <source>
        <strain evidence="5 7">AF14-1AC</strain>
    </source>
</reference>
<dbReference type="EMBL" id="VVZA01000005">
    <property type="protein sequence ID" value="KAA5406119.1"/>
    <property type="molecule type" value="Genomic_DNA"/>
</dbReference>
<evidence type="ECO:0000313" key="12">
    <source>
        <dbReference type="Proteomes" id="UP000481700"/>
    </source>
</evidence>
<sequence length="60" mass="6901">MALLFFYNMGNCPDEKIIKIFASIYLSGLINSYSHKIQNPGIDSTTPDFTLRFSQRTSFF</sequence>
<dbReference type="Proteomes" id="UP000294527">
    <property type="component" value="Unassembled WGS sequence"/>
</dbReference>
<name>A0A1Y4PS67_9BACT</name>
<evidence type="ECO:0000313" key="6">
    <source>
        <dbReference type="EMBL" id="TDA71815.1"/>
    </source>
</evidence>
<dbReference type="AlphaFoldDB" id="A0A1Y4PS67"/>